<keyword evidence="5 7" id="KW-1133">Transmembrane helix</keyword>
<dbReference type="GO" id="GO:0005886">
    <property type="term" value="C:plasma membrane"/>
    <property type="evidence" value="ECO:0007669"/>
    <property type="project" value="InterPro"/>
</dbReference>
<dbReference type="Proteomes" id="UP000232230">
    <property type="component" value="Chromosome"/>
</dbReference>
<reference evidence="8 9" key="1">
    <citation type="submission" date="2017-11" db="EMBL/GenBank/DDBJ databases">
        <title>Genome sequence of Entomoplasma somnilux PYAN-1 (ATCC 49194).</title>
        <authorList>
            <person name="Lo W.-S."/>
            <person name="Gasparich G.E."/>
            <person name="Kuo C.-H."/>
        </authorList>
    </citation>
    <scope>NUCLEOTIDE SEQUENCE [LARGE SCALE GENOMIC DNA]</scope>
    <source>
        <strain evidence="8 9">PYAN-1</strain>
    </source>
</reference>
<evidence type="ECO:0000256" key="7">
    <source>
        <dbReference type="SAM" id="Phobius"/>
    </source>
</evidence>
<dbReference type="GO" id="GO:0008961">
    <property type="term" value="F:phosphatidylglycerol-prolipoprotein diacylglyceryl transferase activity"/>
    <property type="evidence" value="ECO:0007669"/>
    <property type="project" value="InterPro"/>
</dbReference>
<keyword evidence="8" id="KW-0449">Lipoprotein</keyword>
<protein>
    <submittedName>
        <fullName evidence="8">Prolipoprotein diacylglyceryl transferase</fullName>
    </submittedName>
</protein>
<dbReference type="EMBL" id="CP024965">
    <property type="protein sequence ID" value="ATZ19028.1"/>
    <property type="molecule type" value="Genomic_DNA"/>
</dbReference>
<keyword evidence="4 7" id="KW-0812">Transmembrane</keyword>
<dbReference type="PROSITE" id="PS01311">
    <property type="entry name" value="LGT"/>
    <property type="match status" value="1"/>
</dbReference>
<feature type="transmembrane region" description="Helical" evidence="7">
    <location>
        <begin position="130"/>
        <end position="149"/>
    </location>
</feature>
<organism evidence="8 9">
    <name type="scientific">Williamsoniiplasma somnilux</name>
    <dbReference type="NCBI Taxonomy" id="215578"/>
    <lineage>
        <taxon>Bacteria</taxon>
        <taxon>Bacillati</taxon>
        <taxon>Mycoplasmatota</taxon>
        <taxon>Mollicutes</taxon>
        <taxon>Entomoplasmatales</taxon>
        <taxon>Williamsoniiplasma</taxon>
    </lineage>
</organism>
<evidence type="ECO:0000256" key="3">
    <source>
        <dbReference type="ARBA" id="ARBA00022679"/>
    </source>
</evidence>
<dbReference type="InterPro" id="IPR001640">
    <property type="entry name" value="Lgt"/>
</dbReference>
<feature type="transmembrane region" description="Helical" evidence="7">
    <location>
        <begin position="58"/>
        <end position="77"/>
    </location>
</feature>
<name>A0A2K8P0R5_9MOLU</name>
<feature type="transmembrane region" description="Helical" evidence="7">
    <location>
        <begin position="25"/>
        <end position="46"/>
    </location>
</feature>
<keyword evidence="2" id="KW-1003">Cell membrane</keyword>
<evidence type="ECO:0000256" key="2">
    <source>
        <dbReference type="ARBA" id="ARBA00022475"/>
    </source>
</evidence>
<evidence type="ECO:0000256" key="4">
    <source>
        <dbReference type="ARBA" id="ARBA00022692"/>
    </source>
</evidence>
<keyword evidence="6 7" id="KW-0472">Membrane</keyword>
<dbReference type="KEGG" id="esx:ESOMN_v1c06460"/>
<evidence type="ECO:0000313" key="9">
    <source>
        <dbReference type="Proteomes" id="UP000232230"/>
    </source>
</evidence>
<evidence type="ECO:0000256" key="5">
    <source>
        <dbReference type="ARBA" id="ARBA00022989"/>
    </source>
</evidence>
<dbReference type="PANTHER" id="PTHR30589:SF0">
    <property type="entry name" value="PHOSPHATIDYLGLYCEROL--PROLIPOPROTEIN DIACYLGLYCERYL TRANSFERASE"/>
    <property type="match status" value="1"/>
</dbReference>
<keyword evidence="9" id="KW-1185">Reference proteome</keyword>
<evidence type="ECO:0000313" key="8">
    <source>
        <dbReference type="EMBL" id="ATZ19028.1"/>
    </source>
</evidence>
<proteinExistence type="inferred from homology"/>
<comment type="similarity">
    <text evidence="1">Belongs to the Lgt family.</text>
</comment>
<evidence type="ECO:0000256" key="6">
    <source>
        <dbReference type="ARBA" id="ARBA00023136"/>
    </source>
</evidence>
<keyword evidence="3 8" id="KW-0808">Transferase</keyword>
<feature type="transmembrane region" description="Helical" evidence="7">
    <location>
        <begin position="356"/>
        <end position="373"/>
    </location>
</feature>
<dbReference type="AlphaFoldDB" id="A0A2K8P0R5"/>
<feature type="transmembrane region" description="Helical" evidence="7">
    <location>
        <begin position="97"/>
        <end position="123"/>
    </location>
</feature>
<gene>
    <name evidence="8" type="primary">lgt</name>
    <name evidence="8" type="ORF">ESOMN_v1c06460</name>
</gene>
<dbReference type="GO" id="GO:0042158">
    <property type="term" value="P:lipoprotein biosynthetic process"/>
    <property type="evidence" value="ECO:0007669"/>
    <property type="project" value="InterPro"/>
</dbReference>
<dbReference type="Pfam" id="PF01790">
    <property type="entry name" value="LGT"/>
    <property type="match status" value="1"/>
</dbReference>
<accession>A0A2K8P0R5</accession>
<evidence type="ECO:0000256" key="1">
    <source>
        <dbReference type="ARBA" id="ARBA00007150"/>
    </source>
</evidence>
<feature type="transmembrane region" description="Helical" evidence="7">
    <location>
        <begin position="235"/>
        <end position="254"/>
    </location>
</feature>
<dbReference type="RefSeq" id="WP_024863542.1">
    <property type="nucleotide sequence ID" value="NZ_CP024965.1"/>
</dbReference>
<dbReference type="PANTHER" id="PTHR30589">
    <property type="entry name" value="PROLIPOPROTEIN DIACYLGLYCERYL TRANSFERASE"/>
    <property type="match status" value="1"/>
</dbReference>
<feature type="transmembrane region" description="Helical" evidence="7">
    <location>
        <begin position="393"/>
        <end position="413"/>
    </location>
</feature>
<sequence length="471" mass="53326">MNIDWTQNNNFVGVMANGVKDNYGFIHVYALTMTLGMIAAVLFSLYKFWKRGMPLNSLLMSVIFIIPISLMGASFFGKLNADGPGVNAGGANFWGLFAFWNAGMAIHGGVYAGLITGVIFFSFAGRKNKISMFSFIDAIVPNILLGQAIGRWGNFFNHEVMGAPIHKYGSLTSWTTGSEGLVDYNTIAEHIDKPLNWLHLPDWMLQNTMAIYKGSGEKIGGIDLSYGDIVQLSPIFFYESMALMGAWIIITFIIPNIGKWIGKKPWNNSKEFAISWDYTFKHFFMPWTKDESKNTWTQAWEKGFVKNVDAKAKKKYLEDIANIQKLPTNKFVKRWKSGKALIKANNPNGYVVTKSGMEGFAYFFCWNIVRYFLELSRPDDHLFIMFDKPLSLGLIMGSVIFGLIGMIITQIGVPELTRKTGYMYEKDYFKISDSSQTHKIIDNPKASKNIKNEIINKKEQKAKEKLTKLEK</sequence>